<evidence type="ECO:0000256" key="1">
    <source>
        <dbReference type="SAM" id="Phobius"/>
    </source>
</evidence>
<protein>
    <submittedName>
        <fullName evidence="2">Uncharacterized protein</fullName>
    </submittedName>
</protein>
<name>A0A8T1GY76_9STRA</name>
<feature type="transmembrane region" description="Helical" evidence="1">
    <location>
        <begin position="20"/>
        <end position="37"/>
    </location>
</feature>
<keyword evidence="1" id="KW-0812">Transmembrane</keyword>
<gene>
    <name evidence="2" type="ORF">PC129_g25542</name>
</gene>
<evidence type="ECO:0000313" key="2">
    <source>
        <dbReference type="EMBL" id="KAG3176731.1"/>
    </source>
</evidence>
<feature type="non-terminal residue" evidence="2">
    <location>
        <position position="56"/>
    </location>
</feature>
<dbReference type="AlphaFoldDB" id="A0A8T1GY76"/>
<dbReference type="EMBL" id="RCMV01006499">
    <property type="protein sequence ID" value="KAG3176731.1"/>
    <property type="molecule type" value="Genomic_DNA"/>
</dbReference>
<sequence>MPAPTPSTPFSPGQVLPFRQTLLAMLGMCFVMMMVAIDQTVVGTALPTIVAELKGF</sequence>
<evidence type="ECO:0000313" key="3">
    <source>
        <dbReference type="Proteomes" id="UP000760860"/>
    </source>
</evidence>
<proteinExistence type="predicted"/>
<accession>A0A8T1GY76</accession>
<comment type="caution">
    <text evidence="2">The sequence shown here is derived from an EMBL/GenBank/DDBJ whole genome shotgun (WGS) entry which is preliminary data.</text>
</comment>
<organism evidence="2 3">
    <name type="scientific">Phytophthora cactorum</name>
    <dbReference type="NCBI Taxonomy" id="29920"/>
    <lineage>
        <taxon>Eukaryota</taxon>
        <taxon>Sar</taxon>
        <taxon>Stramenopiles</taxon>
        <taxon>Oomycota</taxon>
        <taxon>Peronosporomycetes</taxon>
        <taxon>Peronosporales</taxon>
        <taxon>Peronosporaceae</taxon>
        <taxon>Phytophthora</taxon>
    </lineage>
</organism>
<dbReference type="Proteomes" id="UP000760860">
    <property type="component" value="Unassembled WGS sequence"/>
</dbReference>
<reference evidence="2" key="1">
    <citation type="submission" date="2018-05" db="EMBL/GenBank/DDBJ databases">
        <title>Effector identification in a new, highly contiguous assembly of the strawberry crown rot pathogen Phytophthora cactorum.</title>
        <authorList>
            <person name="Armitage A.D."/>
            <person name="Nellist C.F."/>
            <person name="Bates H."/>
            <person name="Vickerstaff R.J."/>
            <person name="Harrison R.J."/>
        </authorList>
    </citation>
    <scope>NUCLEOTIDE SEQUENCE</scope>
    <source>
        <strain evidence="2">P421</strain>
    </source>
</reference>
<keyword evidence="1" id="KW-0472">Membrane</keyword>
<keyword evidence="1" id="KW-1133">Transmembrane helix</keyword>